<accession>A0A940NMU0</accession>
<dbReference type="Gene3D" id="1.10.1760.20">
    <property type="match status" value="1"/>
</dbReference>
<evidence type="ECO:0000313" key="3">
    <source>
        <dbReference type="Proteomes" id="UP000682134"/>
    </source>
</evidence>
<feature type="transmembrane region" description="Helical" evidence="1">
    <location>
        <begin position="20"/>
        <end position="38"/>
    </location>
</feature>
<dbReference type="Pfam" id="PF12822">
    <property type="entry name" value="ECF_trnsprt"/>
    <property type="match status" value="1"/>
</dbReference>
<keyword evidence="3" id="KW-1185">Reference proteome</keyword>
<dbReference type="GO" id="GO:0022857">
    <property type="term" value="F:transmembrane transporter activity"/>
    <property type="evidence" value="ECO:0007669"/>
    <property type="project" value="InterPro"/>
</dbReference>
<organism evidence="2 3">
    <name type="scientific">Gottfriedia endophytica</name>
    <dbReference type="NCBI Taxonomy" id="2820819"/>
    <lineage>
        <taxon>Bacteria</taxon>
        <taxon>Bacillati</taxon>
        <taxon>Bacillota</taxon>
        <taxon>Bacilli</taxon>
        <taxon>Bacillales</taxon>
        <taxon>Bacillaceae</taxon>
        <taxon>Gottfriedia</taxon>
    </lineage>
</organism>
<keyword evidence="1" id="KW-1133">Transmembrane helix</keyword>
<keyword evidence="1" id="KW-0812">Transmembrane</keyword>
<evidence type="ECO:0000256" key="1">
    <source>
        <dbReference type="SAM" id="Phobius"/>
    </source>
</evidence>
<feature type="transmembrane region" description="Helical" evidence="1">
    <location>
        <begin position="50"/>
        <end position="71"/>
    </location>
</feature>
<name>A0A940NMU0_9BACI</name>
<evidence type="ECO:0000313" key="2">
    <source>
        <dbReference type="EMBL" id="MBP0724440.1"/>
    </source>
</evidence>
<keyword evidence="1" id="KW-0472">Membrane</keyword>
<feature type="transmembrane region" description="Helical" evidence="1">
    <location>
        <begin position="108"/>
        <end position="130"/>
    </location>
</feature>
<dbReference type="AlphaFoldDB" id="A0A940NMU0"/>
<reference evidence="2" key="1">
    <citation type="submission" date="2021-04" db="EMBL/GenBank/DDBJ databases">
        <title>Genome seq and assembly of Bacillus sp.</title>
        <authorList>
            <person name="Chhetri G."/>
        </authorList>
    </citation>
    <scope>NUCLEOTIDE SEQUENCE</scope>
    <source>
        <strain evidence="2">RG28</strain>
    </source>
</reference>
<feature type="transmembrane region" description="Helical" evidence="1">
    <location>
        <begin position="142"/>
        <end position="165"/>
    </location>
</feature>
<comment type="caution">
    <text evidence="2">The sequence shown here is derived from an EMBL/GenBank/DDBJ whole genome shotgun (WGS) entry which is preliminary data.</text>
</comment>
<gene>
    <name evidence="2" type="ORF">J5Y03_04465</name>
</gene>
<sequence length="173" mass="19094">MEREKLHKKTTGKINTKTIVFLALLIGMSAILSNIKIFETISFDSFPAFFAAMFISPLGGAIVASLGHLFTAYTSGFPLTVPIHIFIMFEMFIVVYLFGMIFKKSNAIMATLISVLLNGPVSAIVSGWVVQKVVGGITASNFFLMMVIPLTLATFVNVFLAYLVYRVMKNVNY</sequence>
<feature type="transmembrane region" description="Helical" evidence="1">
    <location>
        <begin position="83"/>
        <end position="102"/>
    </location>
</feature>
<dbReference type="InterPro" id="IPR024529">
    <property type="entry name" value="ECF_trnsprt_substrate-spec"/>
</dbReference>
<proteinExistence type="predicted"/>
<dbReference type="EMBL" id="JAGIYQ010000002">
    <property type="protein sequence ID" value="MBP0724440.1"/>
    <property type="molecule type" value="Genomic_DNA"/>
</dbReference>
<dbReference type="RefSeq" id="WP_209402941.1">
    <property type="nucleotide sequence ID" value="NZ_JAGIYQ010000002.1"/>
</dbReference>
<dbReference type="Proteomes" id="UP000682134">
    <property type="component" value="Unassembled WGS sequence"/>
</dbReference>
<protein>
    <submittedName>
        <fullName evidence="2">ECF transporter S component</fullName>
    </submittedName>
</protein>